<dbReference type="Proteomes" id="UP000770785">
    <property type="component" value="Unassembled WGS sequence"/>
</dbReference>
<dbReference type="RefSeq" id="WP_168036510.1">
    <property type="nucleotide sequence ID" value="NZ_JAATJH010000002.1"/>
</dbReference>
<dbReference type="Pfam" id="PF11009">
    <property type="entry name" value="BrxC"/>
    <property type="match status" value="1"/>
</dbReference>
<dbReference type="Gene3D" id="3.40.30.10">
    <property type="entry name" value="Glutaredoxin"/>
    <property type="match status" value="1"/>
</dbReference>
<reference evidence="1 2" key="1">
    <citation type="submission" date="2020-03" db="EMBL/GenBank/DDBJ databases">
        <title>Genomic Encyclopedia of Type Strains, Phase IV (KMG-IV): sequencing the most valuable type-strain genomes for metagenomic binning, comparative biology and taxonomic classification.</title>
        <authorList>
            <person name="Goeker M."/>
        </authorList>
    </citation>
    <scope>NUCLEOTIDE SEQUENCE [LARGE SCALE GENOMIC DNA]</scope>
    <source>
        <strain evidence="1 2">DSM 105096</strain>
    </source>
</reference>
<gene>
    <name evidence="1" type="ORF">GGR27_001223</name>
</gene>
<proteinExistence type="predicted"/>
<dbReference type="InterPro" id="IPR036249">
    <property type="entry name" value="Thioredoxin-like_sf"/>
</dbReference>
<dbReference type="EMBL" id="JAATJH010000002">
    <property type="protein sequence ID" value="NJC25724.1"/>
    <property type="molecule type" value="Genomic_DNA"/>
</dbReference>
<comment type="caution">
    <text evidence="1">The sequence shown here is derived from an EMBL/GenBank/DDBJ whole genome shotgun (WGS) entry which is preliminary data.</text>
</comment>
<accession>A0ABX0X9W2</accession>
<evidence type="ECO:0000313" key="2">
    <source>
        <dbReference type="Proteomes" id="UP000770785"/>
    </source>
</evidence>
<organism evidence="1 2">
    <name type="scientific">Neolewinella antarctica</name>
    <dbReference type="NCBI Taxonomy" id="442734"/>
    <lineage>
        <taxon>Bacteria</taxon>
        <taxon>Pseudomonadati</taxon>
        <taxon>Bacteroidota</taxon>
        <taxon>Saprospiria</taxon>
        <taxon>Saprospirales</taxon>
        <taxon>Lewinellaceae</taxon>
        <taxon>Neolewinella</taxon>
    </lineage>
</organism>
<name>A0ABX0X9W2_9BACT</name>
<dbReference type="InterPro" id="IPR022551">
    <property type="entry name" value="BrxC"/>
</dbReference>
<dbReference type="SUPFAM" id="SSF52833">
    <property type="entry name" value="Thioredoxin-like"/>
    <property type="match status" value="1"/>
</dbReference>
<keyword evidence="2" id="KW-1185">Reference proteome</keyword>
<evidence type="ECO:0000313" key="1">
    <source>
        <dbReference type="EMBL" id="NJC25724.1"/>
    </source>
</evidence>
<sequence length="109" mass="12035">MFNVMKTSADFQAALDASQEKPIVIFKHSATCPFSAAAQIEVANTKHDLDIYGITLQYTPELKVEIAEKLGVEHKSPQTIVVHKGKAVSSQWRGDIQERVLKNAVKDLA</sequence>
<protein>
    <submittedName>
        <fullName evidence="1">Bacillithiol system protein YtxJ</fullName>
    </submittedName>
</protein>